<dbReference type="GO" id="GO:0005886">
    <property type="term" value="C:plasma membrane"/>
    <property type="evidence" value="ECO:0007669"/>
    <property type="project" value="InterPro"/>
</dbReference>
<keyword evidence="4" id="KW-0472">Membrane</keyword>
<evidence type="ECO:0000313" key="7">
    <source>
        <dbReference type="Proteomes" id="UP000019028"/>
    </source>
</evidence>
<keyword evidence="3" id="KW-1133">Transmembrane helix</keyword>
<dbReference type="Proteomes" id="UP000019028">
    <property type="component" value="Chromosome"/>
</dbReference>
<gene>
    <name evidence="6" type="primary">ytfN</name>
    <name evidence="6" type="ORF">Sant_3482</name>
</gene>
<evidence type="ECO:0000256" key="1">
    <source>
        <dbReference type="ARBA" id="ARBA00004167"/>
    </source>
</evidence>
<comment type="subcellular location">
    <subcellularLocation>
        <location evidence="1">Membrane</location>
        <topology evidence="1">Single-pass membrane protein</topology>
    </subcellularLocation>
</comment>
<dbReference type="OrthoDB" id="5555605at2"/>
<dbReference type="EMBL" id="CP006569">
    <property type="protein sequence ID" value="AHF78469.1"/>
    <property type="molecule type" value="Genomic_DNA"/>
</dbReference>
<evidence type="ECO:0000256" key="2">
    <source>
        <dbReference type="ARBA" id="ARBA00022692"/>
    </source>
</evidence>
<sequence>MSLVKKICLGVVLLLVLLVGALAFLVGTTSGLHLVLNGAARWVPGLEMASVSGGWRDLTIKQLRYQMPGVTVGVGEFHLALDFGCLRERQLCLNDLSLRDVNVGVNTAEFGPPAPATQEASGGGSLSTPYPLNLRRLALNNVQVKVDNTRIALDEFSTGLQFQGNNLTVTPTRIAGLLVALPTAAQVVADKAAAAAAQAIKPDTRTPAQKRADAEAARAAIRAQPPLAETLRALFAKPLLPPLPSFTLPLNLTVEDIEGENLRLSGDANLLITRLRLQAATRDRHAELTLLDIDSPQGLLNASGNAELSGRWPVSMTVNTTVNSAPLKGEKIKLAVDGDLRDELRAALNLSGPLTAQLALKTRLAQAGLPLTLTIDGQSVQWPLTGTPQYQARGLALRLDGEARDYRLTLKAALSGEGLPPADVSLDAKGNTDGFTLSRLRLAALQGNTDLSAVVDWQRAISWRSELSLSGINTARQWPDWPARLDGKLTSRGSLYGGNWQLQVPELDLHGHIRQNALTAKGSLRGNAAGQWQVPQLLLALGRNQLTVKGELSDAFALDAVLNAPALNGALPGLGGRAAGDIKLRGNLRAPQLLMDLNAYALRWGELTVGRIALQGDVRSSDIVRGNVQLRLDRLLQGSLSIAQLTLDATGDEKRHQLKLAMQGEPVAGQLQLNGGFDRQQQRWQGTLSQTRFATPVGEWRLTRAMTLDYQAVAQNLIIGPHCWQNPNAQICAPQNSEIGASGQASLQLNRFDLAMLKPLLPAETQASGVFTGRAEVRWTAGGGLPQGKVALVGNGVKVSQTVQGKTLPVAFETLTLNAALDKGLARLDWLFKIAGNGQFNGQVQVADPQNRRALSGNVNINQLSLALLKPLMSRGESVDGLVNAALRLGGDVQRPQLYGQLGLERLVIKGNFMPFAMTDSRLALSFAGTRSTLQGLIGTTHGQVNLTGDADWNRMAAWRARINAQGNRVRITVPPMVRLDMSPDIVFEATPTLFALNGKVDIPWARIEVKDMPQSAVGVSSDEVLLDDNLRPVADKESSAIPITSNLLVHVGDDVRLDAFGLKARLKGDLKVAQDKQGLGLNGQIDIPSGRFHAYGQDLIVNKGQLLFSGPVDQPYLNIEAIRNPDSTEDDVTAGVRVTGLADQPKVEVFSDPVKSQQEALSYLLRGQGLDASGADSNMMTSMLIGMGVAQSGQVVGKIGQAFGVSDLALDTQGVGDSSQVVVSGYIAPGLQVKYGVGIFDSLATLTLRYRLMPKLYLEAVSGLNQALDLLYRFEF</sequence>
<name>W0HXJ2_9GAMM</name>
<dbReference type="InterPro" id="IPR007452">
    <property type="entry name" value="TamB_C"/>
</dbReference>
<feature type="domain" description="Translocation and assembly module TamB C-terminal" evidence="5">
    <location>
        <begin position="940"/>
        <end position="1277"/>
    </location>
</feature>
<evidence type="ECO:0000256" key="4">
    <source>
        <dbReference type="ARBA" id="ARBA00023136"/>
    </source>
</evidence>
<dbReference type="KEGG" id="sod:Sant_3482"/>
<dbReference type="PATRIC" id="fig|1239307.3.peg.3839"/>
<dbReference type="AlphaFoldDB" id="W0HXJ2"/>
<keyword evidence="2" id="KW-0812">Transmembrane</keyword>
<evidence type="ECO:0000256" key="3">
    <source>
        <dbReference type="ARBA" id="ARBA00022989"/>
    </source>
</evidence>
<dbReference type="RefSeq" id="WP_025423597.1">
    <property type="nucleotide sequence ID" value="NZ_CP006569.1"/>
</dbReference>
<organism evidence="6 7">
    <name type="scientific">Sodalis praecaptivus</name>
    <dbReference type="NCBI Taxonomy" id="1239307"/>
    <lineage>
        <taxon>Bacteria</taxon>
        <taxon>Pseudomonadati</taxon>
        <taxon>Pseudomonadota</taxon>
        <taxon>Gammaproteobacteria</taxon>
        <taxon>Enterobacterales</taxon>
        <taxon>Bruguierivoracaceae</taxon>
        <taxon>Sodalis</taxon>
    </lineage>
</organism>
<reference evidence="6 7" key="1">
    <citation type="journal article" date="2014" name="Genome Biol. Evol.">
        <title>Genome degeneration and adaptation in a nascent stage of symbiosis.</title>
        <authorList>
            <person name="Oakeson K.F."/>
            <person name="Gil R."/>
            <person name="Clayton A.L."/>
            <person name="Dunn D.M."/>
            <person name="von Niederhausern A.C."/>
            <person name="Hamil C."/>
            <person name="Aoyagi A."/>
            <person name="Duval B."/>
            <person name="Baca A."/>
            <person name="Silva F.J."/>
            <person name="Vallier A."/>
            <person name="Jackson D.G."/>
            <person name="Latorre A."/>
            <person name="Weiss R.B."/>
            <person name="Heddi A."/>
            <person name="Moya A."/>
            <person name="Dale C."/>
        </authorList>
    </citation>
    <scope>NUCLEOTIDE SEQUENCE [LARGE SCALE GENOMIC DNA]</scope>
    <source>
        <strain evidence="6 7">HS1</strain>
    </source>
</reference>
<proteinExistence type="predicted"/>
<dbReference type="GO" id="GO:0097347">
    <property type="term" value="C:TAM protein secretion complex"/>
    <property type="evidence" value="ECO:0007669"/>
    <property type="project" value="TreeGrafter"/>
</dbReference>
<dbReference type="HOGENOM" id="CLU_002338_0_1_6"/>
<dbReference type="Pfam" id="PF04357">
    <property type="entry name" value="TamB"/>
    <property type="match status" value="1"/>
</dbReference>
<dbReference type="PANTHER" id="PTHR36985">
    <property type="entry name" value="TRANSLOCATION AND ASSEMBLY MODULE SUBUNIT TAMB"/>
    <property type="match status" value="1"/>
</dbReference>
<keyword evidence="7" id="KW-1185">Reference proteome</keyword>
<dbReference type="GO" id="GO:0009306">
    <property type="term" value="P:protein secretion"/>
    <property type="evidence" value="ECO:0007669"/>
    <property type="project" value="InterPro"/>
</dbReference>
<dbReference type="PANTHER" id="PTHR36985:SF1">
    <property type="entry name" value="TRANSLOCATION AND ASSEMBLY MODULE SUBUNIT TAMB"/>
    <property type="match status" value="1"/>
</dbReference>
<protein>
    <submittedName>
        <fullName evidence="6">Putative translocation and assembly module</fullName>
    </submittedName>
</protein>
<accession>W0HXJ2</accession>
<evidence type="ECO:0000313" key="6">
    <source>
        <dbReference type="EMBL" id="AHF78469.1"/>
    </source>
</evidence>
<evidence type="ECO:0000259" key="5">
    <source>
        <dbReference type="Pfam" id="PF04357"/>
    </source>
</evidence>